<reference evidence="2 3" key="1">
    <citation type="journal article" date="2018" name="Nat. Genet.">
        <title>The Rosa genome provides new insights in the design of modern roses.</title>
        <authorList>
            <person name="Bendahmane M."/>
        </authorList>
    </citation>
    <scope>NUCLEOTIDE SEQUENCE [LARGE SCALE GENOMIC DNA]</scope>
    <source>
        <strain evidence="3">cv. Old Blush</strain>
    </source>
</reference>
<keyword evidence="1" id="KW-0732">Signal</keyword>
<sequence length="70" mass="7805">MGTEASARLVSELVILCLISTLCLQLGSEFKYQSIAETLPELATEEGNLSSTSYLFLKTKHRARKVRTKE</sequence>
<organism evidence="2 3">
    <name type="scientific">Rosa chinensis</name>
    <name type="common">China rose</name>
    <dbReference type="NCBI Taxonomy" id="74649"/>
    <lineage>
        <taxon>Eukaryota</taxon>
        <taxon>Viridiplantae</taxon>
        <taxon>Streptophyta</taxon>
        <taxon>Embryophyta</taxon>
        <taxon>Tracheophyta</taxon>
        <taxon>Spermatophyta</taxon>
        <taxon>Magnoliopsida</taxon>
        <taxon>eudicotyledons</taxon>
        <taxon>Gunneridae</taxon>
        <taxon>Pentapetalae</taxon>
        <taxon>rosids</taxon>
        <taxon>fabids</taxon>
        <taxon>Rosales</taxon>
        <taxon>Rosaceae</taxon>
        <taxon>Rosoideae</taxon>
        <taxon>Rosoideae incertae sedis</taxon>
        <taxon>Rosa</taxon>
    </lineage>
</organism>
<evidence type="ECO:0000313" key="2">
    <source>
        <dbReference type="EMBL" id="PRQ28271.1"/>
    </source>
</evidence>
<feature type="chain" id="PRO_5015130899" evidence="1">
    <location>
        <begin position="26"/>
        <end position="70"/>
    </location>
</feature>
<proteinExistence type="predicted"/>
<protein>
    <submittedName>
        <fullName evidence="2">Uncharacterized protein</fullName>
    </submittedName>
</protein>
<dbReference type="Gramene" id="PRQ28271">
    <property type="protein sequence ID" value="PRQ28271"/>
    <property type="gene ID" value="RchiOBHm_Chr5g0001261"/>
</dbReference>
<dbReference type="Proteomes" id="UP000238479">
    <property type="component" value="Chromosome 5"/>
</dbReference>
<evidence type="ECO:0000313" key="3">
    <source>
        <dbReference type="Proteomes" id="UP000238479"/>
    </source>
</evidence>
<dbReference type="EMBL" id="PDCK01000043">
    <property type="protein sequence ID" value="PRQ28271.1"/>
    <property type="molecule type" value="Genomic_DNA"/>
</dbReference>
<accession>A0A2P6Q268</accession>
<feature type="signal peptide" evidence="1">
    <location>
        <begin position="1"/>
        <end position="25"/>
    </location>
</feature>
<name>A0A2P6Q268_ROSCH</name>
<keyword evidence="3" id="KW-1185">Reference proteome</keyword>
<dbReference type="AlphaFoldDB" id="A0A2P6Q268"/>
<evidence type="ECO:0000256" key="1">
    <source>
        <dbReference type="SAM" id="SignalP"/>
    </source>
</evidence>
<comment type="caution">
    <text evidence="2">The sequence shown here is derived from an EMBL/GenBank/DDBJ whole genome shotgun (WGS) entry which is preliminary data.</text>
</comment>
<gene>
    <name evidence="2" type="ORF">RchiOBHm_Chr5g0001261</name>
</gene>